<dbReference type="InterPro" id="IPR011993">
    <property type="entry name" value="PH-like_dom_sf"/>
</dbReference>
<accession>A0A5J4X3J0</accession>
<dbReference type="EMBL" id="SNRW01000320">
    <property type="protein sequence ID" value="KAA6401887.1"/>
    <property type="molecule type" value="Genomic_DNA"/>
</dbReference>
<gene>
    <name evidence="2" type="ORF">EZS28_002584</name>
</gene>
<dbReference type="AlphaFoldDB" id="A0A5J4X3J0"/>
<feature type="compositionally biased region" description="Polar residues" evidence="1">
    <location>
        <begin position="271"/>
        <end position="297"/>
    </location>
</feature>
<comment type="caution">
    <text evidence="2">The sequence shown here is derived from an EMBL/GenBank/DDBJ whole genome shotgun (WGS) entry which is preliminary data.</text>
</comment>
<sequence length="365" mass="40588">MSPTLEKHEVDPIRAVLDREYESEPFGVVRLYKLVEKVFQFSDIYGAIFLLKKKSGSDPMLFGIVSVLPPYKTLFLHYIYEKMEMRIVKGCFYYFNSDSDGYGLLFANKEEGEEFSKRFPSPKFNPKSYYNKLCVQKETSKKKRLEISGPRDTKQVIGFSGQNKSLHGDINPQLLGVLDQVHITMDDLMNNQVVLKHLVDLSSIYPDGVQPPESVVQDLADLLLKMKRDKKGTSKPVPQSAPPAPPRGSAASIPAAPPLPANVPKAPPLPTVTQGPNVMQQQDPSAQDSPGVTSSLPHQDKQPNDFLSGVQNFNTSSLRKVQVNERAQPTASTNPLANSLLKVLQERRKAIDPGDDSESDTDTDF</sequence>
<proteinExistence type="predicted"/>
<reference evidence="2 3" key="1">
    <citation type="submission" date="2019-03" db="EMBL/GenBank/DDBJ databases">
        <title>Single cell metagenomics reveals metabolic interactions within the superorganism composed of flagellate Streblomastix strix and complex community of Bacteroidetes bacteria on its surface.</title>
        <authorList>
            <person name="Treitli S.C."/>
            <person name="Kolisko M."/>
            <person name="Husnik F."/>
            <person name="Keeling P."/>
            <person name="Hampl V."/>
        </authorList>
    </citation>
    <scope>NUCLEOTIDE SEQUENCE [LARGE SCALE GENOMIC DNA]</scope>
    <source>
        <strain evidence="2">ST1C</strain>
    </source>
</reference>
<feature type="region of interest" description="Disordered" evidence="1">
    <location>
        <begin position="228"/>
        <end position="365"/>
    </location>
</feature>
<protein>
    <recommendedName>
        <fullName evidence="4">WH1 domain-containing protein</fullName>
    </recommendedName>
</protein>
<organism evidence="2 3">
    <name type="scientific">Streblomastix strix</name>
    <dbReference type="NCBI Taxonomy" id="222440"/>
    <lineage>
        <taxon>Eukaryota</taxon>
        <taxon>Metamonada</taxon>
        <taxon>Preaxostyla</taxon>
        <taxon>Oxymonadida</taxon>
        <taxon>Streblomastigidae</taxon>
        <taxon>Streblomastix</taxon>
    </lineage>
</organism>
<feature type="compositionally biased region" description="Acidic residues" evidence="1">
    <location>
        <begin position="353"/>
        <end position="365"/>
    </location>
</feature>
<feature type="compositionally biased region" description="Pro residues" evidence="1">
    <location>
        <begin position="255"/>
        <end position="270"/>
    </location>
</feature>
<evidence type="ECO:0000313" key="3">
    <source>
        <dbReference type="Proteomes" id="UP000324800"/>
    </source>
</evidence>
<evidence type="ECO:0008006" key="4">
    <source>
        <dbReference type="Google" id="ProtNLM"/>
    </source>
</evidence>
<dbReference type="Proteomes" id="UP000324800">
    <property type="component" value="Unassembled WGS sequence"/>
</dbReference>
<feature type="compositionally biased region" description="Polar residues" evidence="1">
    <location>
        <begin position="309"/>
        <end position="337"/>
    </location>
</feature>
<dbReference type="SUPFAM" id="SSF50729">
    <property type="entry name" value="PH domain-like"/>
    <property type="match status" value="1"/>
</dbReference>
<name>A0A5J4X3J0_9EUKA</name>
<dbReference type="Gene3D" id="2.30.29.30">
    <property type="entry name" value="Pleckstrin-homology domain (PH domain)/Phosphotyrosine-binding domain (PTB)"/>
    <property type="match status" value="1"/>
</dbReference>
<dbReference type="OrthoDB" id="10679450at2759"/>
<evidence type="ECO:0000313" key="2">
    <source>
        <dbReference type="EMBL" id="KAA6401887.1"/>
    </source>
</evidence>
<evidence type="ECO:0000256" key="1">
    <source>
        <dbReference type="SAM" id="MobiDB-lite"/>
    </source>
</evidence>